<dbReference type="SUPFAM" id="SSF55620">
    <property type="entry name" value="Tetrahydrobiopterin biosynthesis enzymes-like"/>
    <property type="match status" value="1"/>
</dbReference>
<dbReference type="AlphaFoldDB" id="A0A211ZGL4"/>
<evidence type="ECO:0000256" key="7">
    <source>
        <dbReference type="ARBA" id="ARBA00032903"/>
    </source>
</evidence>
<dbReference type="SMART" id="SM00905">
    <property type="entry name" value="FolB"/>
    <property type="match status" value="1"/>
</dbReference>
<sequence>MSAPYRSPIPLVTRGGSKTAAFPAAETARPATYLIRLRDFVVPMSIGVYAHEEERRQRVRISVEMEVELPAGGIGDDIGRVPSYEGLVQGLQALAEREHVRLIETVAEHVLDLAMAHPMVLRAVAEVEKLDVFPEAQSIGVRFERRREG</sequence>
<comment type="catalytic activity">
    <reaction evidence="1">
        <text>7,8-dihydroneopterin = 6-hydroxymethyl-7,8-dihydropterin + glycolaldehyde</text>
        <dbReference type="Rhea" id="RHEA:10540"/>
        <dbReference type="ChEBI" id="CHEBI:17001"/>
        <dbReference type="ChEBI" id="CHEBI:17071"/>
        <dbReference type="ChEBI" id="CHEBI:44841"/>
        <dbReference type="EC" id="4.1.2.25"/>
    </reaction>
</comment>
<dbReference type="EMBL" id="NHON01000058">
    <property type="protein sequence ID" value="OWJ64421.1"/>
    <property type="molecule type" value="Genomic_DNA"/>
</dbReference>
<dbReference type="PANTHER" id="PTHR42844">
    <property type="entry name" value="DIHYDRONEOPTERIN ALDOLASE 1-RELATED"/>
    <property type="match status" value="1"/>
</dbReference>
<dbReference type="OrthoDB" id="5297888at2"/>
<keyword evidence="6" id="KW-0456">Lyase</keyword>
<evidence type="ECO:0000256" key="5">
    <source>
        <dbReference type="ARBA" id="ARBA00022909"/>
    </source>
</evidence>
<evidence type="ECO:0000256" key="2">
    <source>
        <dbReference type="ARBA" id="ARBA00005013"/>
    </source>
</evidence>
<dbReference type="PANTHER" id="PTHR42844:SF1">
    <property type="entry name" value="DIHYDRONEOPTERIN ALDOLASE 1-RELATED"/>
    <property type="match status" value="1"/>
</dbReference>
<keyword evidence="5" id="KW-0289">Folate biosynthesis</keyword>
<protein>
    <recommendedName>
        <fullName evidence="4">dihydroneopterin aldolase</fullName>
        <ecNumber evidence="4">4.1.2.25</ecNumber>
    </recommendedName>
    <alternativeName>
        <fullName evidence="7">7,8-dihydroneopterin aldolase</fullName>
    </alternativeName>
</protein>
<evidence type="ECO:0000256" key="3">
    <source>
        <dbReference type="ARBA" id="ARBA00005708"/>
    </source>
</evidence>
<dbReference type="NCBIfam" id="TIGR00526">
    <property type="entry name" value="folB_dom"/>
    <property type="match status" value="1"/>
</dbReference>
<dbReference type="GO" id="GO:0046656">
    <property type="term" value="P:folic acid biosynthetic process"/>
    <property type="evidence" value="ECO:0007669"/>
    <property type="project" value="UniProtKB-KW"/>
</dbReference>
<dbReference type="Gene3D" id="3.30.1130.10">
    <property type="match status" value="1"/>
</dbReference>
<evidence type="ECO:0000313" key="9">
    <source>
        <dbReference type="EMBL" id="OWJ64421.1"/>
    </source>
</evidence>
<dbReference type="EC" id="4.1.2.25" evidence="4"/>
<evidence type="ECO:0000313" key="10">
    <source>
        <dbReference type="Proteomes" id="UP000196655"/>
    </source>
</evidence>
<comment type="pathway">
    <text evidence="2">Cofactor biosynthesis; tetrahydrofolate biosynthesis; 2-amino-4-hydroxy-6-hydroxymethyl-7,8-dihydropteridine diphosphate from 7,8-dihydroneopterin triphosphate: step 3/4.</text>
</comment>
<feature type="domain" description="Dihydroneopterin aldolase/epimerase" evidence="8">
    <location>
        <begin position="35"/>
        <end position="145"/>
    </location>
</feature>
<comment type="caution">
    <text evidence="9">The sequence shown here is derived from an EMBL/GenBank/DDBJ whole genome shotgun (WGS) entry which is preliminary data.</text>
</comment>
<dbReference type="InterPro" id="IPR006157">
    <property type="entry name" value="FolB_dom"/>
</dbReference>
<dbReference type="Proteomes" id="UP000196655">
    <property type="component" value="Unassembled WGS sequence"/>
</dbReference>
<dbReference type="RefSeq" id="WP_088153976.1">
    <property type="nucleotide sequence ID" value="NZ_NHON01000058.1"/>
</dbReference>
<evidence type="ECO:0000256" key="6">
    <source>
        <dbReference type="ARBA" id="ARBA00023239"/>
    </source>
</evidence>
<dbReference type="InterPro" id="IPR006156">
    <property type="entry name" value="Dihydroneopterin_aldolase"/>
</dbReference>
<gene>
    <name evidence="9" type="ORF">BWR60_24770</name>
</gene>
<accession>A0A211ZGL4</accession>
<evidence type="ECO:0000256" key="1">
    <source>
        <dbReference type="ARBA" id="ARBA00001353"/>
    </source>
</evidence>
<comment type="similarity">
    <text evidence="3">Belongs to the DHNA family.</text>
</comment>
<evidence type="ECO:0000256" key="4">
    <source>
        <dbReference type="ARBA" id="ARBA00013043"/>
    </source>
</evidence>
<dbReference type="GO" id="GO:0005737">
    <property type="term" value="C:cytoplasm"/>
    <property type="evidence" value="ECO:0007669"/>
    <property type="project" value="TreeGrafter"/>
</dbReference>
<dbReference type="InterPro" id="IPR043133">
    <property type="entry name" value="GTP-CH-I_C/QueF"/>
</dbReference>
<dbReference type="GO" id="GO:0004150">
    <property type="term" value="F:dihydroneopterin aldolase activity"/>
    <property type="evidence" value="ECO:0007669"/>
    <property type="project" value="UniProtKB-EC"/>
</dbReference>
<keyword evidence="10" id="KW-1185">Reference proteome</keyword>
<dbReference type="STRING" id="1122125.GCA_000423185_04589"/>
<proteinExistence type="inferred from homology"/>
<organism evidence="9 10">
    <name type="scientific">Inquilinus limosus</name>
    <dbReference type="NCBI Taxonomy" id="171674"/>
    <lineage>
        <taxon>Bacteria</taxon>
        <taxon>Pseudomonadati</taxon>
        <taxon>Pseudomonadota</taxon>
        <taxon>Alphaproteobacteria</taxon>
        <taxon>Rhodospirillales</taxon>
        <taxon>Rhodospirillaceae</taxon>
        <taxon>Inquilinus</taxon>
    </lineage>
</organism>
<evidence type="ECO:0000259" key="8">
    <source>
        <dbReference type="SMART" id="SM00905"/>
    </source>
</evidence>
<dbReference type="Pfam" id="PF02152">
    <property type="entry name" value="FolB"/>
    <property type="match status" value="1"/>
</dbReference>
<name>A0A211ZGL4_9PROT</name>
<reference evidence="10" key="1">
    <citation type="submission" date="2017-05" db="EMBL/GenBank/DDBJ databases">
        <authorList>
            <person name="Macchi M."/>
            <person name="Festa S."/>
            <person name="Coppotelli B.M."/>
            <person name="Morelli I.S."/>
        </authorList>
    </citation>
    <scope>NUCLEOTIDE SEQUENCE [LARGE SCALE GENOMIC DNA]</scope>
    <source>
        <strain evidence="10">I</strain>
    </source>
</reference>